<feature type="transmembrane region" description="Helical" evidence="7">
    <location>
        <begin position="256"/>
        <end position="278"/>
    </location>
</feature>
<evidence type="ECO:0000256" key="4">
    <source>
        <dbReference type="ARBA" id="ARBA00022989"/>
    </source>
</evidence>
<keyword evidence="2 7" id="KW-0812">Transmembrane</keyword>
<dbReference type="PANTHER" id="PTHR21229:SF1">
    <property type="entry name" value="GH17801P"/>
    <property type="match status" value="1"/>
</dbReference>
<dbReference type="GO" id="GO:0005794">
    <property type="term" value="C:Golgi apparatus"/>
    <property type="evidence" value="ECO:0007669"/>
    <property type="project" value="TreeGrafter"/>
</dbReference>
<feature type="transmembrane region" description="Helical" evidence="7">
    <location>
        <begin position="332"/>
        <end position="351"/>
    </location>
</feature>
<evidence type="ECO:0000256" key="8">
    <source>
        <dbReference type="SAM" id="SignalP"/>
    </source>
</evidence>
<comment type="subcellular location">
    <subcellularLocation>
        <location evidence="1">Membrane</location>
        <topology evidence="1">Multi-pass membrane protein</topology>
    </subcellularLocation>
</comment>
<dbReference type="GO" id="GO:0016020">
    <property type="term" value="C:membrane"/>
    <property type="evidence" value="ECO:0007669"/>
    <property type="project" value="UniProtKB-SubCell"/>
</dbReference>
<feature type="transmembrane region" description="Helical" evidence="7">
    <location>
        <begin position="363"/>
        <end position="382"/>
    </location>
</feature>
<evidence type="ECO:0000256" key="7">
    <source>
        <dbReference type="SAM" id="Phobius"/>
    </source>
</evidence>
<reference evidence="10" key="1">
    <citation type="submission" date="2022-07" db="EMBL/GenBank/DDBJ databases">
        <title>Phylogenomic reconstructions and comparative analyses of Kickxellomycotina fungi.</title>
        <authorList>
            <person name="Reynolds N.K."/>
            <person name="Stajich J.E."/>
            <person name="Barry K."/>
            <person name="Grigoriev I.V."/>
            <person name="Crous P."/>
            <person name="Smith M.E."/>
        </authorList>
    </citation>
    <scope>NUCLEOTIDE SEQUENCE</scope>
    <source>
        <strain evidence="10">NBRC 105414</strain>
    </source>
</reference>
<gene>
    <name evidence="10" type="ORF">H4R18_005272</name>
</gene>
<proteinExistence type="predicted"/>
<feature type="signal peptide" evidence="8">
    <location>
        <begin position="1"/>
        <end position="21"/>
    </location>
</feature>
<keyword evidence="3 8" id="KW-0732">Signal</keyword>
<dbReference type="Proteomes" id="UP001140217">
    <property type="component" value="Unassembled WGS sequence"/>
</dbReference>
<dbReference type="GO" id="GO:0005829">
    <property type="term" value="C:cytosol"/>
    <property type="evidence" value="ECO:0007669"/>
    <property type="project" value="GOC"/>
</dbReference>
<evidence type="ECO:0000256" key="3">
    <source>
        <dbReference type="ARBA" id="ARBA00022729"/>
    </source>
</evidence>
<feature type="domain" description="GOST seven transmembrane" evidence="9">
    <location>
        <begin position="254"/>
        <end position="503"/>
    </location>
</feature>
<organism evidence="10 11">
    <name type="scientific">Coemansia javaensis</name>
    <dbReference type="NCBI Taxonomy" id="2761396"/>
    <lineage>
        <taxon>Eukaryota</taxon>
        <taxon>Fungi</taxon>
        <taxon>Fungi incertae sedis</taxon>
        <taxon>Zoopagomycota</taxon>
        <taxon>Kickxellomycotina</taxon>
        <taxon>Kickxellomycetes</taxon>
        <taxon>Kickxellales</taxon>
        <taxon>Kickxellaceae</taxon>
        <taxon>Coemansia</taxon>
    </lineage>
</organism>
<dbReference type="InterPro" id="IPR009637">
    <property type="entry name" value="GPR107/GPR108-like"/>
</dbReference>
<evidence type="ECO:0000256" key="5">
    <source>
        <dbReference type="ARBA" id="ARBA00023136"/>
    </source>
</evidence>
<evidence type="ECO:0000256" key="2">
    <source>
        <dbReference type="ARBA" id="ARBA00022692"/>
    </source>
</evidence>
<feature type="compositionally biased region" description="Polar residues" evidence="6">
    <location>
        <begin position="584"/>
        <end position="608"/>
    </location>
</feature>
<evidence type="ECO:0000313" key="11">
    <source>
        <dbReference type="Proteomes" id="UP001140217"/>
    </source>
</evidence>
<keyword evidence="11" id="KW-1185">Reference proteome</keyword>
<sequence>MRARALLCLLAAPLYAGRALAESSYLSHGEDEGFRCAGLFGSPGKHAGPRSVIEITIPPVPPSSIALAAFNYPDGRWLGIPIRDGVKAPDKYADAPVAPISGGSLGAGSGGDIQRVAICTNEAIAIGLCSDADQGRPLVNDRRDDGQPRSFVSAIYSDYLMLNRSGTGYTRLERKTRGQGANSTGSPDDSWMNAARTTVLDTATLEWAADGTLTIRYYANTTGYYCVDAASTGDFTAQVQWTNAHGLLPAGEYPKLHIYLALTIAYVAIALAWAFMSWRVWSEILPVQNQLFALVCLLAVDMGLNFGFWKHYNSTGAPSMAYSVATLVIDAGRNSLSFFMLLVVSLGWGVVHPSLGKKMIRCILLAIVHFFAGCLYGAGLLFRNPHESRPLGLMYVIPLSLSLALFYVWILSAIIATTQLLTERQQTFKLAMYNRLWHLLVVCLALLFAFFVLNVMYTVAYTQLDMAASLWRWLWLWTDGWLNIEYFLALGTILYWWRPTLKNYRYGLEELAGTEDEAAERELAAAGNGSFDGPRMGEDLELEDIGAAATKRGHASFSGDDVQFVINNDGDDDDDDDEDEADATTQGNAGSHSDGSPSPQHPSANNSA</sequence>
<dbReference type="EMBL" id="JANBUL010000306">
    <property type="protein sequence ID" value="KAJ2777192.1"/>
    <property type="molecule type" value="Genomic_DNA"/>
</dbReference>
<dbReference type="Pfam" id="PF06814">
    <property type="entry name" value="GOST_TM"/>
    <property type="match status" value="1"/>
</dbReference>
<evidence type="ECO:0000259" key="9">
    <source>
        <dbReference type="Pfam" id="PF06814"/>
    </source>
</evidence>
<name>A0A9W8H894_9FUNG</name>
<dbReference type="GO" id="GO:0042147">
    <property type="term" value="P:retrograde transport, endosome to Golgi"/>
    <property type="evidence" value="ECO:0007669"/>
    <property type="project" value="TreeGrafter"/>
</dbReference>
<dbReference type="OrthoDB" id="19932at2759"/>
<feature type="region of interest" description="Disordered" evidence="6">
    <location>
        <begin position="560"/>
        <end position="608"/>
    </location>
</feature>
<feature type="chain" id="PRO_5040813590" description="GOST seven transmembrane domain-containing protein" evidence="8">
    <location>
        <begin position="22"/>
        <end position="608"/>
    </location>
</feature>
<feature type="compositionally biased region" description="Acidic residues" evidence="6">
    <location>
        <begin position="569"/>
        <end position="582"/>
    </location>
</feature>
<dbReference type="PANTHER" id="PTHR21229">
    <property type="entry name" value="LUNG SEVEN TRANSMEMBRANE RECEPTOR"/>
    <property type="match status" value="1"/>
</dbReference>
<protein>
    <recommendedName>
        <fullName evidence="9">GOST seven transmembrane domain-containing protein</fullName>
    </recommendedName>
</protein>
<dbReference type="InterPro" id="IPR053937">
    <property type="entry name" value="GOST_TM"/>
</dbReference>
<keyword evidence="4 7" id="KW-1133">Transmembrane helix</keyword>
<feature type="transmembrane region" description="Helical" evidence="7">
    <location>
        <begin position="394"/>
        <end position="415"/>
    </location>
</feature>
<keyword evidence="5 7" id="KW-0472">Membrane</keyword>
<evidence type="ECO:0000256" key="6">
    <source>
        <dbReference type="SAM" id="MobiDB-lite"/>
    </source>
</evidence>
<accession>A0A9W8H894</accession>
<evidence type="ECO:0000313" key="10">
    <source>
        <dbReference type="EMBL" id="KAJ2777192.1"/>
    </source>
</evidence>
<feature type="transmembrane region" description="Helical" evidence="7">
    <location>
        <begin position="290"/>
        <end position="312"/>
    </location>
</feature>
<feature type="transmembrane region" description="Helical" evidence="7">
    <location>
        <begin position="436"/>
        <end position="460"/>
    </location>
</feature>
<dbReference type="AlphaFoldDB" id="A0A9W8H894"/>
<evidence type="ECO:0000256" key="1">
    <source>
        <dbReference type="ARBA" id="ARBA00004141"/>
    </source>
</evidence>
<comment type="caution">
    <text evidence="10">The sequence shown here is derived from an EMBL/GenBank/DDBJ whole genome shotgun (WGS) entry which is preliminary data.</text>
</comment>
<feature type="transmembrane region" description="Helical" evidence="7">
    <location>
        <begin position="480"/>
        <end position="497"/>
    </location>
</feature>